<dbReference type="Pfam" id="PF00856">
    <property type="entry name" value="SET"/>
    <property type="match status" value="1"/>
</dbReference>
<dbReference type="KEGG" id="kne:92181449"/>
<keyword evidence="9" id="KW-1185">Reference proteome</keyword>
<protein>
    <recommendedName>
        <fullName evidence="10">SET domain-containing protein</fullName>
    </recommendedName>
</protein>
<evidence type="ECO:0000259" key="7">
    <source>
        <dbReference type="PROSITE" id="PS50865"/>
    </source>
</evidence>
<evidence type="ECO:0000256" key="4">
    <source>
        <dbReference type="PROSITE-ProRule" id="PRU00134"/>
    </source>
</evidence>
<evidence type="ECO:0008006" key="10">
    <source>
        <dbReference type="Google" id="ProtNLM"/>
    </source>
</evidence>
<dbReference type="GO" id="GO:0008270">
    <property type="term" value="F:zinc ion binding"/>
    <property type="evidence" value="ECO:0007669"/>
    <property type="project" value="UniProtKB-KW"/>
</dbReference>
<evidence type="ECO:0000256" key="5">
    <source>
        <dbReference type="SAM" id="MobiDB-lite"/>
    </source>
</evidence>
<feature type="region of interest" description="Disordered" evidence="5">
    <location>
        <begin position="1"/>
        <end position="82"/>
    </location>
</feature>
<evidence type="ECO:0000256" key="3">
    <source>
        <dbReference type="ARBA" id="ARBA00022833"/>
    </source>
</evidence>
<dbReference type="AlphaFoldDB" id="A0AAW0YLR2"/>
<dbReference type="InterPro" id="IPR001214">
    <property type="entry name" value="SET_dom"/>
</dbReference>
<dbReference type="RefSeq" id="XP_066802670.1">
    <property type="nucleotide sequence ID" value="XM_066947291.1"/>
</dbReference>
<evidence type="ECO:0000313" key="8">
    <source>
        <dbReference type="EMBL" id="KAK8853484.1"/>
    </source>
</evidence>
<organism evidence="8 9">
    <name type="scientific">Kwoniella newhampshirensis</name>
    <dbReference type="NCBI Taxonomy" id="1651941"/>
    <lineage>
        <taxon>Eukaryota</taxon>
        <taxon>Fungi</taxon>
        <taxon>Dikarya</taxon>
        <taxon>Basidiomycota</taxon>
        <taxon>Agaricomycotina</taxon>
        <taxon>Tremellomycetes</taxon>
        <taxon>Tremellales</taxon>
        <taxon>Cryptococcaceae</taxon>
        <taxon>Kwoniella</taxon>
    </lineage>
</organism>
<feature type="compositionally biased region" description="Polar residues" evidence="5">
    <location>
        <begin position="44"/>
        <end position="82"/>
    </location>
</feature>
<keyword evidence="1" id="KW-0479">Metal-binding</keyword>
<dbReference type="PROSITE" id="PS50280">
    <property type="entry name" value="SET"/>
    <property type="match status" value="1"/>
</dbReference>
<keyword evidence="2 4" id="KW-0863">Zinc-finger</keyword>
<feature type="domain" description="MYND-type" evidence="7">
    <location>
        <begin position="155"/>
        <end position="211"/>
    </location>
</feature>
<gene>
    <name evidence="8" type="ORF">IAR55_004191</name>
</gene>
<dbReference type="GO" id="GO:0005634">
    <property type="term" value="C:nucleus"/>
    <property type="evidence" value="ECO:0007669"/>
    <property type="project" value="TreeGrafter"/>
</dbReference>
<dbReference type="Pfam" id="PF01753">
    <property type="entry name" value="zf-MYND"/>
    <property type="match status" value="1"/>
</dbReference>
<evidence type="ECO:0000313" key="9">
    <source>
        <dbReference type="Proteomes" id="UP001388673"/>
    </source>
</evidence>
<evidence type="ECO:0000259" key="6">
    <source>
        <dbReference type="PROSITE" id="PS50280"/>
    </source>
</evidence>
<dbReference type="PANTHER" id="PTHR12197:SF251">
    <property type="entry name" value="EG:BACR7C10.4 PROTEIN"/>
    <property type="match status" value="1"/>
</dbReference>
<evidence type="ECO:0000256" key="1">
    <source>
        <dbReference type="ARBA" id="ARBA00022723"/>
    </source>
</evidence>
<dbReference type="Proteomes" id="UP001388673">
    <property type="component" value="Unassembled WGS sequence"/>
</dbReference>
<dbReference type="GeneID" id="92181449"/>
<dbReference type="PROSITE" id="PS50865">
    <property type="entry name" value="ZF_MYND_2"/>
    <property type="match status" value="1"/>
</dbReference>
<accession>A0AAW0YLR2</accession>
<feature type="compositionally biased region" description="Low complexity" evidence="5">
    <location>
        <begin position="22"/>
        <end position="34"/>
    </location>
</feature>
<name>A0AAW0YLR2_9TREE</name>
<dbReference type="Gene3D" id="2.170.270.10">
    <property type="entry name" value="SET domain"/>
    <property type="match status" value="1"/>
</dbReference>
<dbReference type="SMART" id="SM00317">
    <property type="entry name" value="SET"/>
    <property type="match status" value="1"/>
</dbReference>
<keyword evidence="3" id="KW-0862">Zinc</keyword>
<dbReference type="Gene3D" id="6.10.140.2220">
    <property type="match status" value="1"/>
</dbReference>
<dbReference type="InterPro" id="IPR050869">
    <property type="entry name" value="H3K4_H4K5_MeTrfase"/>
</dbReference>
<dbReference type="Gene3D" id="1.10.220.160">
    <property type="match status" value="1"/>
</dbReference>
<reference evidence="8 9" key="1">
    <citation type="journal article" date="2024" name="bioRxiv">
        <title>Comparative genomics of Cryptococcus and Kwoniella reveals pathogenesis evolution and contrasting karyotype dynamics via intercentromeric recombination or chromosome fusion.</title>
        <authorList>
            <person name="Coelho M.A."/>
            <person name="David-Palma M."/>
            <person name="Shea T."/>
            <person name="Bowers K."/>
            <person name="McGinley-Smith S."/>
            <person name="Mohammad A.W."/>
            <person name="Gnirke A."/>
            <person name="Yurkov A.M."/>
            <person name="Nowrousian M."/>
            <person name="Sun S."/>
            <person name="Cuomo C.A."/>
            <person name="Heitman J."/>
        </authorList>
    </citation>
    <scope>NUCLEOTIDE SEQUENCE [LARGE SCALE GENOMIC DNA]</scope>
    <source>
        <strain evidence="8 9">CBS 13917</strain>
    </source>
</reference>
<dbReference type="InterPro" id="IPR046341">
    <property type="entry name" value="SET_dom_sf"/>
</dbReference>
<evidence type="ECO:0000256" key="2">
    <source>
        <dbReference type="ARBA" id="ARBA00022771"/>
    </source>
</evidence>
<comment type="caution">
    <text evidence="8">The sequence shown here is derived from an EMBL/GenBank/DDBJ whole genome shotgun (WGS) entry which is preliminary data.</text>
</comment>
<dbReference type="SUPFAM" id="SSF82199">
    <property type="entry name" value="SET domain"/>
    <property type="match status" value="1"/>
</dbReference>
<dbReference type="PANTHER" id="PTHR12197">
    <property type="entry name" value="HISTONE-LYSINE N-METHYLTRANSFERASE SMYD"/>
    <property type="match status" value="1"/>
</dbReference>
<dbReference type="EMBL" id="JBCAWK010000007">
    <property type="protein sequence ID" value="KAK8853484.1"/>
    <property type="molecule type" value="Genomic_DNA"/>
</dbReference>
<dbReference type="InterPro" id="IPR002893">
    <property type="entry name" value="Znf_MYND"/>
</dbReference>
<feature type="domain" description="SET" evidence="6">
    <location>
        <begin position="110"/>
        <end position="401"/>
    </location>
</feature>
<sequence length="663" mass="72437">MATSFQALKDARAGRHQGKAQASSSSSSSTASSSVVHESKPPAVSQTTSPTQQSGHTLRTSDEAQVQLSQTSTSTKNDTAASAVSDRLNQIDLGERDEIEALYQDELDKWDVGIRTIPGRGRGLMAKKGFKPGSRILKTIPPISLLSTSHLLNTCSGCFLTLREKSIRLAHTGEAHKDEKIRLSRCAGCKALHYCSRECQIQDWPNHKHECKALQRLRTMYFRSFPTKKEDGTDVEWAGPEMVRALGRMIWKRKDERLKNGGKDGDWWNRIASMESHRRIVSEQELVRIGQQIQHLRHYLGAARPLQPGEDVERLEPVDLADFGFGSVAEIMDVASAFPVNSFTLSSPSLSALGVSTSPLVALANHSCDPNAVVVFPEGRDMEVIALCDITPGEEILTSYIDVSTPYEDRQAELLGRYRFKCECTLCEKSKDERWIDPRWCVSHVGCDEKGKGKMPGSSAAGSTSTSCDACGKSFEVEMGLLRPLLQEGKQLLSQDESNALERSYGLSKLSSLIPALQAKLPASSEPLLGLYRLHALLLNPPRTIATLNLATSHLALASSGAEIAYPRNHPTPAVIKAEWGKMLSYDKLHRDAALEAGQKGDQKSSTELNKEARKRLEQSVGVMSDAVNDLRRGMGGAGGVTAMELEGLIGGIQAELGYGSKR</sequence>
<proteinExistence type="predicted"/>
<dbReference type="SUPFAM" id="SSF144232">
    <property type="entry name" value="HIT/MYND zinc finger-like"/>
    <property type="match status" value="1"/>
</dbReference>